<keyword evidence="8 10" id="KW-0131">Cell cycle</keyword>
<evidence type="ECO:0000256" key="8">
    <source>
        <dbReference type="ARBA" id="ARBA00023306"/>
    </source>
</evidence>
<keyword evidence="7 10" id="KW-0472">Membrane</keyword>
<dbReference type="Gene3D" id="3.40.50.2000">
    <property type="entry name" value="Glycogen Phosphorylase B"/>
    <property type="match status" value="2"/>
</dbReference>
<dbReference type="PANTHER" id="PTHR21015">
    <property type="entry name" value="UDP-N-ACETYLGLUCOSAMINE--N-ACETYLMURAMYL-(PENTAPEPTIDE) PYROPHOSPHORYL-UNDECAPRENOL N-ACETYLGLUCOSAMINE TRANSFERASE 1"/>
    <property type="match status" value="1"/>
</dbReference>
<accession>N2B3Y3</accession>
<dbReference type="Proteomes" id="UP000012589">
    <property type="component" value="Unassembled WGS sequence"/>
</dbReference>
<gene>
    <name evidence="10" type="primary">murG</name>
    <name evidence="13" type="ORF">C823_01473</name>
</gene>
<evidence type="ECO:0000256" key="1">
    <source>
        <dbReference type="ARBA" id="ARBA00022475"/>
    </source>
</evidence>
<keyword evidence="1 10" id="KW-1003">Cell membrane</keyword>
<dbReference type="UniPathway" id="UPA00219"/>
<dbReference type="InterPro" id="IPR004276">
    <property type="entry name" value="GlycoTrans_28_N"/>
</dbReference>
<feature type="binding site" evidence="10">
    <location>
        <position position="164"/>
    </location>
    <ligand>
        <name>UDP-N-acetyl-alpha-D-glucosamine</name>
        <dbReference type="ChEBI" id="CHEBI:57705"/>
    </ligand>
</feature>
<feature type="domain" description="Glycosyltransferase family 28 N-terminal" evidence="11">
    <location>
        <begin position="4"/>
        <end position="140"/>
    </location>
</feature>
<keyword evidence="9 10" id="KW-0961">Cell wall biogenesis/degradation</keyword>
<keyword evidence="2 10" id="KW-0132">Cell division</keyword>
<dbReference type="HOGENOM" id="CLU_037404_0_0_9"/>
<dbReference type="EMBL" id="AQFT01000041">
    <property type="protein sequence ID" value="EMZ33055.1"/>
    <property type="molecule type" value="Genomic_DNA"/>
</dbReference>
<name>N2B3Y3_9FIRM</name>
<reference evidence="13 14" key="1">
    <citation type="journal article" date="2014" name="Genome Announc.">
        <title>Draft genome sequences of the altered schaedler flora, a defined bacterial community from gnotobiotic mice.</title>
        <authorList>
            <person name="Wannemuehler M.J."/>
            <person name="Overstreet A.M."/>
            <person name="Ward D.V."/>
            <person name="Phillips G.J."/>
        </authorList>
    </citation>
    <scope>NUCLEOTIDE SEQUENCE [LARGE SCALE GENOMIC DNA]</scope>
    <source>
        <strain evidence="13 14">ASF492</strain>
    </source>
</reference>
<keyword evidence="4 10" id="KW-0808">Transferase</keyword>
<dbReference type="GO" id="GO:0051301">
    <property type="term" value="P:cell division"/>
    <property type="evidence" value="ECO:0007669"/>
    <property type="project" value="UniProtKB-KW"/>
</dbReference>
<dbReference type="Pfam" id="PF03033">
    <property type="entry name" value="Glyco_transf_28"/>
    <property type="match status" value="1"/>
</dbReference>
<organism evidence="13 14">
    <name type="scientific">Eubacterium plexicaudatum ASF492</name>
    <dbReference type="NCBI Taxonomy" id="1235802"/>
    <lineage>
        <taxon>Bacteria</taxon>
        <taxon>Bacillati</taxon>
        <taxon>Bacillota</taxon>
        <taxon>Clostridia</taxon>
        <taxon>Eubacteriales</taxon>
        <taxon>Eubacteriaceae</taxon>
        <taxon>Eubacterium</taxon>
    </lineage>
</organism>
<keyword evidence="3 10" id="KW-0328">Glycosyltransferase</keyword>
<dbReference type="GO" id="GO:0005975">
    <property type="term" value="P:carbohydrate metabolic process"/>
    <property type="evidence" value="ECO:0007669"/>
    <property type="project" value="InterPro"/>
</dbReference>
<dbReference type="PANTHER" id="PTHR21015:SF27">
    <property type="entry name" value="UDP-N-ACETYLGLUCOSAMINE--N-ACETYLMURAMYL-(PENTAPEPTIDE) PYROPHOSPHORYL-UNDECAPRENOL N-ACETYLGLUCOSAMINE TRANSFERASE"/>
    <property type="match status" value="1"/>
</dbReference>
<keyword evidence="5 10" id="KW-0133">Cell shape</keyword>
<evidence type="ECO:0000256" key="9">
    <source>
        <dbReference type="ARBA" id="ARBA00023316"/>
    </source>
</evidence>
<evidence type="ECO:0000256" key="10">
    <source>
        <dbReference type="HAMAP-Rule" id="MF_00033"/>
    </source>
</evidence>
<dbReference type="CDD" id="cd03785">
    <property type="entry name" value="GT28_MurG"/>
    <property type="match status" value="1"/>
</dbReference>
<evidence type="ECO:0000313" key="14">
    <source>
        <dbReference type="Proteomes" id="UP000012589"/>
    </source>
</evidence>
<evidence type="ECO:0000256" key="2">
    <source>
        <dbReference type="ARBA" id="ARBA00022618"/>
    </source>
</evidence>
<dbReference type="GO" id="GO:0008360">
    <property type="term" value="P:regulation of cell shape"/>
    <property type="evidence" value="ECO:0007669"/>
    <property type="project" value="UniProtKB-KW"/>
</dbReference>
<dbReference type="Pfam" id="PF04101">
    <property type="entry name" value="Glyco_tran_28_C"/>
    <property type="match status" value="1"/>
</dbReference>
<evidence type="ECO:0000256" key="4">
    <source>
        <dbReference type="ARBA" id="ARBA00022679"/>
    </source>
</evidence>
<dbReference type="GO" id="GO:0051991">
    <property type="term" value="F:UDP-N-acetyl-D-glucosamine:N-acetylmuramoyl-L-alanyl-D-glutamyl-meso-2,6-diaminopimelyl-D-alanyl-D-alanine-diphosphoundecaprenol 4-beta-N-acetylglucosaminlytransferase activity"/>
    <property type="evidence" value="ECO:0007669"/>
    <property type="project" value="RHEA"/>
</dbReference>
<dbReference type="PATRIC" id="fig|1235802.3.peg.1568"/>
<dbReference type="OrthoDB" id="9808936at2"/>
<evidence type="ECO:0000256" key="5">
    <source>
        <dbReference type="ARBA" id="ARBA00022960"/>
    </source>
</evidence>
<dbReference type="InterPro" id="IPR006009">
    <property type="entry name" value="GlcNAc_MurG"/>
</dbReference>
<proteinExistence type="inferred from homology"/>
<comment type="subcellular location">
    <subcellularLocation>
        <location evidence="10">Cell membrane</location>
        <topology evidence="10">Peripheral membrane protein</topology>
        <orientation evidence="10">Cytoplasmic side</orientation>
    </subcellularLocation>
</comment>
<comment type="caution">
    <text evidence="13">The sequence shown here is derived from an EMBL/GenBank/DDBJ whole genome shotgun (WGS) entry which is preliminary data.</text>
</comment>
<dbReference type="SUPFAM" id="SSF53756">
    <property type="entry name" value="UDP-Glycosyltransferase/glycogen phosphorylase"/>
    <property type="match status" value="1"/>
</dbReference>
<keyword evidence="14" id="KW-1185">Reference proteome</keyword>
<dbReference type="STRING" id="1235802.C823_01473"/>
<feature type="domain" description="Glycosyl transferase family 28 C-terminal" evidence="12">
    <location>
        <begin position="187"/>
        <end position="344"/>
    </location>
</feature>
<evidence type="ECO:0000256" key="6">
    <source>
        <dbReference type="ARBA" id="ARBA00022984"/>
    </source>
</evidence>
<dbReference type="AlphaFoldDB" id="N2B3Y3"/>
<comment type="function">
    <text evidence="10">Cell wall formation. Catalyzes the transfer of a GlcNAc subunit on undecaprenyl-pyrophosphoryl-MurNAc-pentapeptide (lipid intermediate I) to form undecaprenyl-pyrophosphoryl-MurNAc-(pentapeptide)GlcNAc (lipid intermediate II).</text>
</comment>
<evidence type="ECO:0000256" key="7">
    <source>
        <dbReference type="ARBA" id="ARBA00023136"/>
    </source>
</evidence>
<evidence type="ECO:0000313" key="13">
    <source>
        <dbReference type="EMBL" id="EMZ33055.1"/>
    </source>
</evidence>
<comment type="catalytic activity">
    <reaction evidence="10">
        <text>di-trans,octa-cis-undecaprenyl diphospho-N-acetyl-alpha-D-muramoyl-L-alanyl-D-glutamyl-meso-2,6-diaminopimeloyl-D-alanyl-D-alanine + UDP-N-acetyl-alpha-D-glucosamine = di-trans,octa-cis-undecaprenyl diphospho-[N-acetyl-alpha-D-glucosaminyl-(1-&gt;4)]-N-acetyl-alpha-D-muramoyl-L-alanyl-D-glutamyl-meso-2,6-diaminopimeloyl-D-alanyl-D-alanine + UDP + H(+)</text>
        <dbReference type="Rhea" id="RHEA:31227"/>
        <dbReference type="ChEBI" id="CHEBI:15378"/>
        <dbReference type="ChEBI" id="CHEBI:57705"/>
        <dbReference type="ChEBI" id="CHEBI:58223"/>
        <dbReference type="ChEBI" id="CHEBI:61387"/>
        <dbReference type="ChEBI" id="CHEBI:61388"/>
        <dbReference type="EC" id="2.4.1.227"/>
    </reaction>
</comment>
<evidence type="ECO:0000259" key="12">
    <source>
        <dbReference type="Pfam" id="PF04101"/>
    </source>
</evidence>
<dbReference type="InterPro" id="IPR007235">
    <property type="entry name" value="Glyco_trans_28_C"/>
</dbReference>
<feature type="binding site" evidence="10">
    <location>
        <begin position="11"/>
        <end position="13"/>
    </location>
    <ligand>
        <name>UDP-N-acetyl-alpha-D-glucosamine</name>
        <dbReference type="ChEBI" id="CHEBI:57705"/>
    </ligand>
</feature>
<evidence type="ECO:0000259" key="11">
    <source>
        <dbReference type="Pfam" id="PF03033"/>
    </source>
</evidence>
<dbReference type="EC" id="2.4.1.227" evidence="10"/>
<comment type="caution">
    <text evidence="10">Lacks conserved residue(s) required for the propagation of feature annotation.</text>
</comment>
<dbReference type="NCBIfam" id="TIGR01133">
    <property type="entry name" value="murG"/>
    <property type="match status" value="1"/>
</dbReference>
<dbReference type="NCBIfam" id="NF009102">
    <property type="entry name" value="PRK12446.1"/>
    <property type="match status" value="1"/>
</dbReference>
<comment type="pathway">
    <text evidence="10">Cell wall biogenesis; peptidoglycan biosynthesis.</text>
</comment>
<dbReference type="eggNOG" id="COG0707">
    <property type="taxonomic scope" value="Bacteria"/>
</dbReference>
<protein>
    <recommendedName>
        <fullName evidence="10">UDP-N-acetylglucosamine--N-acetylmuramyl-(pentapeptide) pyrophosphoryl-undecaprenol N-acetylglucosamine transferase</fullName>
        <ecNumber evidence="10">2.4.1.227</ecNumber>
    </recommendedName>
    <alternativeName>
        <fullName evidence="10">Undecaprenyl-PP-MurNAc-pentapeptide-UDPGlcNAc GlcNAc transferase</fullName>
    </alternativeName>
</protein>
<keyword evidence="6 10" id="KW-0573">Peptidoglycan synthesis</keyword>
<sequence>MKKIILTGGGTAGHVTPNIALLPRLREAGFDINYIGSYNGIEKQLLKEQQIPYYGISSGKLRRYFDFKNFSDPLKVIKGLGQSIRLMRKLKPDIVFSKGGFVSVPVILAAKFCHIPSIIHESDLTPGLANKLAIPNAAKVCCNFPETLKYLPKDKAVLTGSPIRTELLSGNKENARKLCNFTAEKPVLFIVGGSSGSKFINDTIRGLLPELLKTYQIIHMCGKGNIEESLNRTAGYKQFEYIGSQLNDIFSLAELVISRAGANSICELLALHKPNILIPLSANASRGDQILNAQSFEKQGFSVVIEEEIITPDKLLNIIHETYKNRDRYIHAMKQSNMINSVDKIVSLIEETAYGASGNV</sequence>
<dbReference type="GO" id="GO:0050511">
    <property type="term" value="F:undecaprenyldiphospho-muramoylpentapeptide beta-N-acetylglucosaminyltransferase activity"/>
    <property type="evidence" value="ECO:0007669"/>
    <property type="project" value="UniProtKB-UniRule"/>
</dbReference>
<evidence type="ECO:0000256" key="3">
    <source>
        <dbReference type="ARBA" id="ARBA00022676"/>
    </source>
</evidence>
<dbReference type="HAMAP" id="MF_00033">
    <property type="entry name" value="MurG"/>
    <property type="match status" value="1"/>
</dbReference>
<feature type="binding site" evidence="10">
    <location>
        <position position="194"/>
    </location>
    <ligand>
        <name>UDP-N-acetyl-alpha-D-glucosamine</name>
        <dbReference type="ChEBI" id="CHEBI:57705"/>
    </ligand>
</feature>
<dbReference type="GO" id="GO:0009252">
    <property type="term" value="P:peptidoglycan biosynthetic process"/>
    <property type="evidence" value="ECO:0007669"/>
    <property type="project" value="UniProtKB-UniRule"/>
</dbReference>
<dbReference type="GO" id="GO:0071555">
    <property type="term" value="P:cell wall organization"/>
    <property type="evidence" value="ECO:0007669"/>
    <property type="project" value="UniProtKB-KW"/>
</dbReference>
<dbReference type="GO" id="GO:0005886">
    <property type="term" value="C:plasma membrane"/>
    <property type="evidence" value="ECO:0007669"/>
    <property type="project" value="UniProtKB-SubCell"/>
</dbReference>
<comment type="similarity">
    <text evidence="10">Belongs to the glycosyltransferase 28 family. MurG subfamily.</text>
</comment>
<feature type="binding site" evidence="10">
    <location>
        <position position="289"/>
    </location>
    <ligand>
        <name>UDP-N-acetyl-alpha-D-glucosamine</name>
        <dbReference type="ChEBI" id="CHEBI:57705"/>
    </ligand>
</feature>